<proteinExistence type="predicted"/>
<evidence type="ECO:0000313" key="3">
    <source>
        <dbReference type="Proteomes" id="UP001107558"/>
    </source>
</evidence>
<evidence type="ECO:0000256" key="1">
    <source>
        <dbReference type="SAM" id="MobiDB-lite"/>
    </source>
</evidence>
<organism evidence="2 3">
    <name type="scientific">Polypedilum vanderplanki</name>
    <name type="common">Sleeping chironomid midge</name>
    <dbReference type="NCBI Taxonomy" id="319348"/>
    <lineage>
        <taxon>Eukaryota</taxon>
        <taxon>Metazoa</taxon>
        <taxon>Ecdysozoa</taxon>
        <taxon>Arthropoda</taxon>
        <taxon>Hexapoda</taxon>
        <taxon>Insecta</taxon>
        <taxon>Pterygota</taxon>
        <taxon>Neoptera</taxon>
        <taxon>Endopterygota</taxon>
        <taxon>Diptera</taxon>
        <taxon>Nematocera</taxon>
        <taxon>Chironomoidea</taxon>
        <taxon>Chironomidae</taxon>
        <taxon>Chironominae</taxon>
        <taxon>Polypedilum</taxon>
        <taxon>Polypedilum</taxon>
    </lineage>
</organism>
<name>A0A9J6CKT3_POLVA</name>
<feature type="region of interest" description="Disordered" evidence="1">
    <location>
        <begin position="118"/>
        <end position="146"/>
    </location>
</feature>
<protein>
    <submittedName>
        <fullName evidence="2">Uncharacterized protein</fullName>
    </submittedName>
</protein>
<accession>A0A9J6CKT3</accession>
<gene>
    <name evidence="2" type="ORF">PVAND_012171</name>
</gene>
<feature type="compositionally biased region" description="Acidic residues" evidence="1">
    <location>
        <begin position="126"/>
        <end position="146"/>
    </location>
</feature>
<keyword evidence="3" id="KW-1185">Reference proteome</keyword>
<dbReference type="AlphaFoldDB" id="A0A9J6CKT3"/>
<sequence length="227" mass="26259">MSKNWLEILMKNPIKKKKTSDCKQESNEKNVLLSNGSSESVNEIIKKRLSCQESYEKKIKRNYYETFDSSNDSLVVNKKTCNDDYSLDSIEQCSTKKTNEKNFVQCYIDADDYNSVDDDDHKIVSDQDDSDYEIDEKEQKEEEEEESLIEECIKNNEKLLRKKKNSSEKIQHAIINAKIPKISKLTKSKKPDWPQAPQFIDSSNAASATAKQVETLSNRMNQIIGMY</sequence>
<dbReference type="EMBL" id="JADBJN010000001">
    <property type="protein sequence ID" value="KAG5682849.1"/>
    <property type="molecule type" value="Genomic_DNA"/>
</dbReference>
<reference evidence="2" key="1">
    <citation type="submission" date="2021-03" db="EMBL/GenBank/DDBJ databases">
        <title>Chromosome level genome of the anhydrobiotic midge Polypedilum vanderplanki.</title>
        <authorList>
            <person name="Yoshida Y."/>
            <person name="Kikawada T."/>
            <person name="Gusev O."/>
        </authorList>
    </citation>
    <scope>NUCLEOTIDE SEQUENCE</scope>
    <source>
        <strain evidence="2">NIAS01</strain>
        <tissue evidence="2">Whole body or cell culture</tissue>
    </source>
</reference>
<comment type="caution">
    <text evidence="2">The sequence shown here is derived from an EMBL/GenBank/DDBJ whole genome shotgun (WGS) entry which is preliminary data.</text>
</comment>
<evidence type="ECO:0000313" key="2">
    <source>
        <dbReference type="EMBL" id="KAG5682849.1"/>
    </source>
</evidence>
<dbReference type="OrthoDB" id="21128at2759"/>
<dbReference type="Proteomes" id="UP001107558">
    <property type="component" value="Chromosome 1"/>
</dbReference>